<evidence type="ECO:0000256" key="8">
    <source>
        <dbReference type="SAM" id="Phobius"/>
    </source>
</evidence>
<reference evidence="10" key="1">
    <citation type="submission" date="2016-10" db="EMBL/GenBank/DDBJ databases">
        <authorList>
            <person name="Varghese N."/>
            <person name="Submissions S."/>
        </authorList>
    </citation>
    <scope>NUCLEOTIDE SEQUENCE [LARGE SCALE GENOMIC DNA]</scope>
    <source>
        <strain evidence="10">LMG 26383,CCUG 61248,R- 45681</strain>
    </source>
</reference>
<dbReference type="Gene3D" id="3.90.550.10">
    <property type="entry name" value="Spore Coat Polysaccharide Biosynthesis Protein SpsA, Chain A"/>
    <property type="match status" value="1"/>
</dbReference>
<dbReference type="EMBL" id="FOAN01000004">
    <property type="protein sequence ID" value="SEL57930.1"/>
    <property type="molecule type" value="Genomic_DNA"/>
</dbReference>
<dbReference type="InterPro" id="IPR029044">
    <property type="entry name" value="Nucleotide-diphossugar_trans"/>
</dbReference>
<dbReference type="InterPro" id="IPR050321">
    <property type="entry name" value="Glycosyltr_2/OpgH_subfam"/>
</dbReference>
<dbReference type="GO" id="GO:0016020">
    <property type="term" value="C:membrane"/>
    <property type="evidence" value="ECO:0007669"/>
    <property type="project" value="UniProtKB-SubCell"/>
</dbReference>
<evidence type="ECO:0000256" key="1">
    <source>
        <dbReference type="ARBA" id="ARBA00004141"/>
    </source>
</evidence>
<proteinExistence type="predicted"/>
<keyword evidence="4 8" id="KW-0812">Transmembrane</keyword>
<comment type="subcellular location">
    <subcellularLocation>
        <location evidence="1">Membrane</location>
        <topology evidence="1">Multi-pass membrane protein</topology>
    </subcellularLocation>
</comment>
<feature type="transmembrane region" description="Helical" evidence="8">
    <location>
        <begin position="543"/>
        <end position="566"/>
    </location>
</feature>
<evidence type="ECO:0000256" key="3">
    <source>
        <dbReference type="ARBA" id="ARBA00022679"/>
    </source>
</evidence>
<keyword evidence="6 8" id="KW-0472">Membrane</keyword>
<evidence type="ECO:0000256" key="7">
    <source>
        <dbReference type="SAM" id="MobiDB-lite"/>
    </source>
</evidence>
<evidence type="ECO:0000313" key="10">
    <source>
        <dbReference type="Proteomes" id="UP000199664"/>
    </source>
</evidence>
<organism evidence="9 10">
    <name type="scientific">Bosea lupini</name>
    <dbReference type="NCBI Taxonomy" id="1036779"/>
    <lineage>
        <taxon>Bacteria</taxon>
        <taxon>Pseudomonadati</taxon>
        <taxon>Pseudomonadota</taxon>
        <taxon>Alphaproteobacteria</taxon>
        <taxon>Hyphomicrobiales</taxon>
        <taxon>Boseaceae</taxon>
        <taxon>Bosea</taxon>
    </lineage>
</organism>
<keyword evidence="5 8" id="KW-1133">Transmembrane helix</keyword>
<feature type="region of interest" description="Disordered" evidence="7">
    <location>
        <begin position="616"/>
        <end position="651"/>
    </location>
</feature>
<feature type="transmembrane region" description="Helical" evidence="8">
    <location>
        <begin position="578"/>
        <end position="596"/>
    </location>
</feature>
<dbReference type="AlphaFoldDB" id="A0A1H7RC81"/>
<evidence type="ECO:0000256" key="5">
    <source>
        <dbReference type="ARBA" id="ARBA00022989"/>
    </source>
</evidence>
<gene>
    <name evidence="9" type="ORF">SAMN04515666_104340</name>
</gene>
<sequence>MEALAWPRADASAVRMLGLPAEIAFLADHGVPPAELREAARLAERIGVSPSRQVIASGLVEEEEFYRALAAELDLRFQPHAPPLQRGGDVAAILREGLAATRVRPESPLRFAAAPPPGPALRRFLSAGARAREDIVVLPPAALAAELRRTNAGPITRAAAWLDEAGLRRFSARTGSSWLQKGLACLMVGLLSWFGTLAPLATLTGLGLMLGPLFFGAVILRFAALAEKPAADLWRDHRWQIDDSRLPVYTVAVPIFGEEAVLDQLIQALAALDYPATKLDIHILVEEIDWNLRRALATRTLPAFMQVTIVPRGQPQTKPRALNIALAEARGELFAIFDAEDIPDPRQLRLAAARFLRSDDDLVCLQAHLVIDNPEDSWLSGCFALEYAGLFDVLNPGLLAAGLPIMLGGTSNHFRTQALRRVGGWDPWNVTEDADIGFRLVRSGGYMADLPSHTLEEAPRDLRAWLKQRRRWLKGYLQTLISHMQRPDRLVREAGVGATLTFLVLTLGTLLGTLLLPFLVVMTGAAILRGSLLSPSTPLEMCFSALSLGLAGCGLLTMFLVPALGAKRRGAPDLWRRLWLLPLYHLVTSLAGWLALYDYVDDRFGWHKTAHGLARSSRYRGPTSSGRAARPGELTDAAATPAPPLPAGARY</sequence>
<dbReference type="Pfam" id="PF13641">
    <property type="entry name" value="Glyco_tranf_2_3"/>
    <property type="match status" value="1"/>
</dbReference>
<dbReference type="GO" id="GO:0016757">
    <property type="term" value="F:glycosyltransferase activity"/>
    <property type="evidence" value="ECO:0007669"/>
    <property type="project" value="UniProtKB-KW"/>
</dbReference>
<evidence type="ECO:0000256" key="6">
    <source>
        <dbReference type="ARBA" id="ARBA00023136"/>
    </source>
</evidence>
<dbReference type="PANTHER" id="PTHR43867:SF2">
    <property type="entry name" value="CELLULOSE SYNTHASE CATALYTIC SUBUNIT A [UDP-FORMING]"/>
    <property type="match status" value="1"/>
</dbReference>
<feature type="transmembrane region" description="Helical" evidence="8">
    <location>
        <begin position="206"/>
        <end position="226"/>
    </location>
</feature>
<dbReference type="STRING" id="1036779.SAMN04515666_104340"/>
<feature type="compositionally biased region" description="Pro residues" evidence="7">
    <location>
        <begin position="641"/>
        <end position="651"/>
    </location>
</feature>
<evidence type="ECO:0000256" key="2">
    <source>
        <dbReference type="ARBA" id="ARBA00022676"/>
    </source>
</evidence>
<dbReference type="RefSeq" id="WP_167561640.1">
    <property type="nucleotide sequence ID" value="NZ_FOAN01000004.1"/>
</dbReference>
<name>A0A1H7RC81_9HYPH</name>
<dbReference type="SUPFAM" id="SSF53448">
    <property type="entry name" value="Nucleotide-diphospho-sugar transferases"/>
    <property type="match status" value="1"/>
</dbReference>
<dbReference type="Proteomes" id="UP000199664">
    <property type="component" value="Unassembled WGS sequence"/>
</dbReference>
<accession>A0A1H7RC81</accession>
<evidence type="ECO:0000313" key="9">
    <source>
        <dbReference type="EMBL" id="SEL57930.1"/>
    </source>
</evidence>
<feature type="transmembrane region" description="Helical" evidence="8">
    <location>
        <begin position="178"/>
        <end position="200"/>
    </location>
</feature>
<keyword evidence="3 9" id="KW-0808">Transferase</keyword>
<dbReference type="PANTHER" id="PTHR43867">
    <property type="entry name" value="CELLULOSE SYNTHASE CATALYTIC SUBUNIT A [UDP-FORMING]"/>
    <property type="match status" value="1"/>
</dbReference>
<feature type="transmembrane region" description="Helical" evidence="8">
    <location>
        <begin position="494"/>
        <end position="523"/>
    </location>
</feature>
<keyword evidence="10" id="KW-1185">Reference proteome</keyword>
<evidence type="ECO:0000256" key="4">
    <source>
        <dbReference type="ARBA" id="ARBA00022692"/>
    </source>
</evidence>
<keyword evidence="2" id="KW-0328">Glycosyltransferase</keyword>
<protein>
    <submittedName>
        <fullName evidence="9">Glycosyltransferase, catalytic subunit of cellulose synthase and poly-beta-1,6-N-acetylglucosamine synthase</fullName>
    </submittedName>
</protein>